<comment type="similarity">
    <text evidence="1">Belongs to the initiator RepB protein family.</text>
</comment>
<gene>
    <name evidence="3" type="ORF">GHO27_29005</name>
</gene>
<dbReference type="AlphaFoldDB" id="A0A6L5I369"/>
<protein>
    <submittedName>
        <fullName evidence="3">RepB family plasmid replication initiator protein</fullName>
    </submittedName>
</protein>
<evidence type="ECO:0000313" key="4">
    <source>
        <dbReference type="Proteomes" id="UP000478064"/>
    </source>
</evidence>
<dbReference type="EMBL" id="WIVU01000227">
    <property type="protein sequence ID" value="MQU09668.1"/>
    <property type="molecule type" value="Genomic_DNA"/>
</dbReference>
<dbReference type="GO" id="GO:0003887">
    <property type="term" value="F:DNA-directed DNA polymerase activity"/>
    <property type="evidence" value="ECO:0007669"/>
    <property type="project" value="InterPro"/>
</dbReference>
<name>A0A6L5I369_9PSED</name>
<dbReference type="GO" id="GO:0006270">
    <property type="term" value="P:DNA replication initiation"/>
    <property type="evidence" value="ECO:0007669"/>
    <property type="project" value="InterPro"/>
</dbReference>
<evidence type="ECO:0000259" key="2">
    <source>
        <dbReference type="Pfam" id="PF01051"/>
    </source>
</evidence>
<dbReference type="InterPro" id="IPR036388">
    <property type="entry name" value="WH-like_DNA-bd_sf"/>
</dbReference>
<organism evidence="3 4">
    <name type="scientific">Pseudomonas helleri</name>
    <dbReference type="NCBI Taxonomy" id="1608996"/>
    <lineage>
        <taxon>Bacteria</taxon>
        <taxon>Pseudomonadati</taxon>
        <taxon>Pseudomonadota</taxon>
        <taxon>Gammaproteobacteria</taxon>
        <taxon>Pseudomonadales</taxon>
        <taxon>Pseudomonadaceae</taxon>
        <taxon>Pseudomonas</taxon>
    </lineage>
</organism>
<dbReference type="SUPFAM" id="SSF46785">
    <property type="entry name" value="Winged helix' DNA-binding domain"/>
    <property type="match status" value="1"/>
</dbReference>
<proteinExistence type="inferred from homology"/>
<evidence type="ECO:0000313" key="3">
    <source>
        <dbReference type="EMBL" id="MQU09668.1"/>
    </source>
</evidence>
<feature type="domain" description="Initiator Rep protein WH1" evidence="2">
    <location>
        <begin position="2"/>
        <end position="70"/>
    </location>
</feature>
<accession>A0A6L5I369</accession>
<feature type="non-terminal residue" evidence="3">
    <location>
        <position position="79"/>
    </location>
</feature>
<dbReference type="InterPro" id="IPR036390">
    <property type="entry name" value="WH_DNA-bd_sf"/>
</dbReference>
<dbReference type="Pfam" id="PF01051">
    <property type="entry name" value="Rep3_N"/>
    <property type="match status" value="1"/>
</dbReference>
<sequence length="79" mass="8506">MGNALTRAGQGLTLAEKRIVGCAVSKLDSRKAIAPGTVPTTKITAAEYAETFGVDIDTAYNRLESAEKHLDIRLIPLYE</sequence>
<dbReference type="Proteomes" id="UP000478064">
    <property type="component" value="Unassembled WGS sequence"/>
</dbReference>
<evidence type="ECO:0000256" key="1">
    <source>
        <dbReference type="ARBA" id="ARBA00038283"/>
    </source>
</evidence>
<dbReference type="Gene3D" id="1.10.10.10">
    <property type="entry name" value="Winged helix-like DNA-binding domain superfamily/Winged helix DNA-binding domain"/>
    <property type="match status" value="1"/>
</dbReference>
<comment type="caution">
    <text evidence="3">The sequence shown here is derived from an EMBL/GenBank/DDBJ whole genome shotgun (WGS) entry which is preliminary data.</text>
</comment>
<dbReference type="InterPro" id="IPR000525">
    <property type="entry name" value="Initiator_Rep_WH1"/>
</dbReference>
<reference evidence="3 4" key="1">
    <citation type="submission" date="2019-10" db="EMBL/GenBank/DDBJ databases">
        <title>Evaluation of single-gene subtyping targets for Pseudomonas.</title>
        <authorList>
            <person name="Reichler S.J."/>
            <person name="Orsi R.H."/>
            <person name="Wiedmann M."/>
            <person name="Martin N.H."/>
            <person name="Murphy S.I."/>
        </authorList>
    </citation>
    <scope>NUCLEOTIDE SEQUENCE [LARGE SCALE GENOMIC DNA]</scope>
    <source>
        <strain evidence="3 4">FSL R10-1637</strain>
    </source>
</reference>